<keyword evidence="3" id="KW-0418">Kinase</keyword>
<dbReference type="GO" id="GO:0005737">
    <property type="term" value="C:cytoplasm"/>
    <property type="evidence" value="ECO:0007669"/>
    <property type="project" value="TreeGrafter"/>
</dbReference>
<dbReference type="InterPro" id="IPR008271">
    <property type="entry name" value="Ser/Thr_kinase_AS"/>
</dbReference>
<evidence type="ECO:0000256" key="2">
    <source>
        <dbReference type="ARBA" id="ARBA00022741"/>
    </source>
</evidence>
<protein>
    <recommendedName>
        <fullName evidence="7">Protein kinase domain-containing protein</fullName>
    </recommendedName>
</protein>
<dbReference type="SMART" id="SM00185">
    <property type="entry name" value="ARM"/>
    <property type="match status" value="3"/>
</dbReference>
<keyword evidence="1" id="KW-0808">Transferase</keyword>
<dbReference type="AlphaFoldDB" id="A0A813K3N1"/>
<dbReference type="EMBL" id="CAJNNW010027966">
    <property type="protein sequence ID" value="CAE8694020.1"/>
    <property type="molecule type" value="Genomic_DNA"/>
</dbReference>
<dbReference type="InterPro" id="IPR050538">
    <property type="entry name" value="MAP_kinase_kinase_kinase"/>
</dbReference>
<evidence type="ECO:0000256" key="3">
    <source>
        <dbReference type="ARBA" id="ARBA00022777"/>
    </source>
</evidence>
<dbReference type="SUPFAM" id="SSF48371">
    <property type="entry name" value="ARM repeat"/>
    <property type="match status" value="1"/>
</dbReference>
<keyword evidence="4 5" id="KW-0067">ATP-binding</keyword>
<dbReference type="CDD" id="cd06627">
    <property type="entry name" value="STKc_Cdc7_like"/>
    <property type="match status" value="1"/>
</dbReference>
<dbReference type="PROSITE" id="PS00108">
    <property type="entry name" value="PROTEIN_KINASE_ST"/>
    <property type="match status" value="1"/>
</dbReference>
<dbReference type="PANTHER" id="PTHR48016:SF4">
    <property type="entry name" value="PROTEIN KINASE DOMAIN-CONTAINING PROTEIN"/>
    <property type="match status" value="1"/>
</dbReference>
<dbReference type="GO" id="GO:0004709">
    <property type="term" value="F:MAP kinase kinase kinase activity"/>
    <property type="evidence" value="ECO:0007669"/>
    <property type="project" value="TreeGrafter"/>
</dbReference>
<dbReference type="InterPro" id="IPR017441">
    <property type="entry name" value="Protein_kinase_ATP_BS"/>
</dbReference>
<dbReference type="SMART" id="SM00220">
    <property type="entry name" value="S_TKc"/>
    <property type="match status" value="1"/>
</dbReference>
<name>A0A813K3N1_POLGL</name>
<feature type="region of interest" description="Disordered" evidence="6">
    <location>
        <begin position="358"/>
        <end position="380"/>
    </location>
</feature>
<dbReference type="InterPro" id="IPR000225">
    <property type="entry name" value="Armadillo"/>
</dbReference>
<dbReference type="Gene3D" id="1.10.510.10">
    <property type="entry name" value="Transferase(Phosphotransferase) domain 1"/>
    <property type="match status" value="1"/>
</dbReference>
<dbReference type="InterPro" id="IPR011989">
    <property type="entry name" value="ARM-like"/>
</dbReference>
<evidence type="ECO:0000259" key="7">
    <source>
        <dbReference type="PROSITE" id="PS50011"/>
    </source>
</evidence>
<evidence type="ECO:0000256" key="1">
    <source>
        <dbReference type="ARBA" id="ARBA00022679"/>
    </source>
</evidence>
<feature type="binding site" evidence="5">
    <location>
        <position position="41"/>
    </location>
    <ligand>
        <name>ATP</name>
        <dbReference type="ChEBI" id="CHEBI:30616"/>
    </ligand>
</feature>
<feature type="region of interest" description="Disordered" evidence="6">
    <location>
        <begin position="454"/>
        <end position="489"/>
    </location>
</feature>
<keyword evidence="2 5" id="KW-0547">Nucleotide-binding</keyword>
<reference evidence="8" key="1">
    <citation type="submission" date="2021-02" db="EMBL/GenBank/DDBJ databases">
        <authorList>
            <person name="Dougan E. K."/>
            <person name="Rhodes N."/>
            <person name="Thang M."/>
            <person name="Chan C."/>
        </authorList>
    </citation>
    <scope>NUCLEOTIDE SEQUENCE</scope>
</reference>
<accession>A0A813K3N1</accession>
<dbReference type="InterPro" id="IPR016024">
    <property type="entry name" value="ARM-type_fold"/>
</dbReference>
<organism evidence="8 9">
    <name type="scientific">Polarella glacialis</name>
    <name type="common">Dinoflagellate</name>
    <dbReference type="NCBI Taxonomy" id="89957"/>
    <lineage>
        <taxon>Eukaryota</taxon>
        <taxon>Sar</taxon>
        <taxon>Alveolata</taxon>
        <taxon>Dinophyceae</taxon>
        <taxon>Suessiales</taxon>
        <taxon>Suessiaceae</taxon>
        <taxon>Polarella</taxon>
    </lineage>
</organism>
<evidence type="ECO:0000256" key="6">
    <source>
        <dbReference type="SAM" id="MobiDB-lite"/>
    </source>
</evidence>
<dbReference type="PROSITE" id="PS00107">
    <property type="entry name" value="PROTEIN_KINASE_ATP"/>
    <property type="match status" value="1"/>
</dbReference>
<feature type="domain" description="Protein kinase" evidence="7">
    <location>
        <begin position="12"/>
        <end position="264"/>
    </location>
</feature>
<evidence type="ECO:0000313" key="9">
    <source>
        <dbReference type="Proteomes" id="UP000626109"/>
    </source>
</evidence>
<dbReference type="Gene3D" id="1.25.10.10">
    <property type="entry name" value="Leucine-rich Repeat Variant"/>
    <property type="match status" value="2"/>
</dbReference>
<evidence type="ECO:0000313" key="8">
    <source>
        <dbReference type="EMBL" id="CAE8694020.1"/>
    </source>
</evidence>
<comment type="caution">
    <text evidence="8">The sequence shown here is derived from an EMBL/GenBank/DDBJ whole genome shotgun (WGS) entry which is preliminary data.</text>
</comment>
<gene>
    <name evidence="8" type="ORF">PGLA2088_LOCUS28648</name>
</gene>
<dbReference type="InterPro" id="IPR000719">
    <property type="entry name" value="Prot_kinase_dom"/>
</dbReference>
<dbReference type="Proteomes" id="UP000626109">
    <property type="component" value="Unassembled WGS sequence"/>
</dbReference>
<dbReference type="PROSITE" id="PS50011">
    <property type="entry name" value="PROTEIN_KINASE_DOM"/>
    <property type="match status" value="1"/>
</dbReference>
<feature type="region of interest" description="Disordered" evidence="6">
    <location>
        <begin position="279"/>
        <end position="302"/>
    </location>
</feature>
<dbReference type="Pfam" id="PF00069">
    <property type="entry name" value="Pkinase"/>
    <property type="match status" value="1"/>
</dbReference>
<sequence>MGEKNEKKIGPYLLGGLIGRGGFGSVYKALDQQRALFVAIKQVGHTGLQGGDIGSIEVEINLLSKLKHRNIVKYIDSIRTENHLNIVLEFVEGGSLAGIIKKFGAFPESLCAIYTLQILKGLKFLHGQGVIHRDIKGANVLTTKTGIIKLADFGVATKLNEIDSSKRRVVGTPYWMAPEIVEMSNPTPASDIWSVGSTVIEMVTEKPPYSDLPQMAAMYRVVSDPHPPLPEGFSQALEHFLMSCFEKDPVRRAPAEMLINHDWITSNKLATFEFTRQLLSPKVPPPPSENSPKEQEDSEYGDEEIEAFTTLVGSIGDMQDAVPDGAVVATPAAADDPKGGRPSMCSLPLSLVPRLAGSLKPTPRSARSNRSGDAQGLDEEIHDDPTLREGMHLDADLPHSLREVDFHIPTVATKYGETGDEVEKSFEVAGYHFAFLDYYNTYCQAQGDADEYERRVSGDKTSLSFSREGLDSGDQPTQKMSRLPRSGSRISKSANLPLFDQVPKKQPPPLTQLELGVASAGDREGQRVAAEIKSLLASIRPFEEPGVLVGVCKRLTELLQNGKSKQENIQQVMQHGAVPIVEMLQVTDPTLLRSVLKVVNQIIDGNQGFQDTFAMVGLFPGVIKFARPHFSRPLRQEAATFISTLCHSSARSLQMLIACGGLEAIVDLISHDYYHNRDLVWLALDAVNTVLNMPGSHSRDLCRILAKHGLCGHLCLLVDTLASDIHDRAAPYLKVVVSLLLFFARQSDAVAKAYMAKGPVLEGLIASLEFLPPDLAAQVCQTFKHLAQEPSVLNMLENAGVVPVLVHHLLPPSSEVVTEAEEALTEDDACSQCLLALSNLCKLSRPRREQAALAGVIPKLQLLIEQRHSLTEHAFVMLCDMTCASLATRRLLWSYGGAMFLVKSLAVPELQAPSLEALVGWFGVREHRADWCERLENVLLDGPGFLEQLLALFRSQEGTVFLKLLDPLLRLTRVSQKTNAKLAVSHEFLEELLHRLKGGDVSGPGHDQPRINLVTARPSKSEDCMSEAEFATKSTWAGTPQNGVRRLVSAQPLLVADDSVRVRQNLLRLLLQLCQPLKAQRLAALCN</sequence>
<dbReference type="InterPro" id="IPR011009">
    <property type="entry name" value="Kinase-like_dom_sf"/>
</dbReference>
<evidence type="ECO:0000256" key="5">
    <source>
        <dbReference type="PROSITE-ProRule" id="PRU10141"/>
    </source>
</evidence>
<dbReference type="PANTHER" id="PTHR48016">
    <property type="entry name" value="MAP KINASE KINASE KINASE SSK2-RELATED-RELATED"/>
    <property type="match status" value="1"/>
</dbReference>
<evidence type="ECO:0000256" key="4">
    <source>
        <dbReference type="ARBA" id="ARBA00022840"/>
    </source>
</evidence>
<proteinExistence type="predicted"/>
<dbReference type="GO" id="GO:0005524">
    <property type="term" value="F:ATP binding"/>
    <property type="evidence" value="ECO:0007669"/>
    <property type="project" value="UniProtKB-UniRule"/>
</dbReference>
<feature type="non-terminal residue" evidence="8">
    <location>
        <position position="1"/>
    </location>
</feature>
<dbReference type="SUPFAM" id="SSF56112">
    <property type="entry name" value="Protein kinase-like (PK-like)"/>
    <property type="match status" value="1"/>
</dbReference>